<organism evidence="5 6">
    <name type="scientific">Rhypophila decipiens</name>
    <dbReference type="NCBI Taxonomy" id="261697"/>
    <lineage>
        <taxon>Eukaryota</taxon>
        <taxon>Fungi</taxon>
        <taxon>Dikarya</taxon>
        <taxon>Ascomycota</taxon>
        <taxon>Pezizomycotina</taxon>
        <taxon>Sordariomycetes</taxon>
        <taxon>Sordariomycetidae</taxon>
        <taxon>Sordariales</taxon>
        <taxon>Naviculisporaceae</taxon>
        <taxon>Rhypophila</taxon>
    </lineage>
</organism>
<keyword evidence="6" id="KW-1185">Reference proteome</keyword>
<dbReference type="AlphaFoldDB" id="A0AAN6Y3K4"/>
<comment type="caution">
    <text evidence="5">The sequence shown here is derived from an EMBL/GenBank/DDBJ whole genome shotgun (WGS) entry which is preliminary data.</text>
</comment>
<accession>A0AAN6Y3K4</accession>
<reference evidence="5" key="2">
    <citation type="submission" date="2023-05" db="EMBL/GenBank/DDBJ databases">
        <authorList>
            <consortium name="Lawrence Berkeley National Laboratory"/>
            <person name="Steindorff A."/>
            <person name="Hensen N."/>
            <person name="Bonometti L."/>
            <person name="Westerberg I."/>
            <person name="Brannstrom I.O."/>
            <person name="Guillou S."/>
            <person name="Cros-Aarteil S."/>
            <person name="Calhoun S."/>
            <person name="Haridas S."/>
            <person name="Kuo A."/>
            <person name="Mondo S."/>
            <person name="Pangilinan J."/>
            <person name="Riley R."/>
            <person name="Labutti K."/>
            <person name="Andreopoulos B."/>
            <person name="Lipzen A."/>
            <person name="Chen C."/>
            <person name="Yanf M."/>
            <person name="Daum C."/>
            <person name="Ng V."/>
            <person name="Clum A."/>
            <person name="Ohm R."/>
            <person name="Martin F."/>
            <person name="Silar P."/>
            <person name="Natvig D."/>
            <person name="Lalanne C."/>
            <person name="Gautier V."/>
            <person name="Ament-Velasquez S.L."/>
            <person name="Kruys A."/>
            <person name="Hutchinson M.I."/>
            <person name="Powell A.J."/>
            <person name="Barry K."/>
            <person name="Miller A.N."/>
            <person name="Grigoriev I.V."/>
            <person name="Debuchy R."/>
            <person name="Gladieux P."/>
            <person name="Thoren M.H."/>
            <person name="Johannesson H."/>
        </authorList>
    </citation>
    <scope>NUCLEOTIDE SEQUENCE</scope>
    <source>
        <strain evidence="5">PSN293</strain>
    </source>
</reference>
<evidence type="ECO:0008006" key="7">
    <source>
        <dbReference type="Google" id="ProtNLM"/>
    </source>
</evidence>
<evidence type="ECO:0000256" key="1">
    <source>
        <dbReference type="SAM" id="MobiDB-lite"/>
    </source>
</evidence>
<feature type="compositionally biased region" description="Low complexity" evidence="1">
    <location>
        <begin position="117"/>
        <end position="131"/>
    </location>
</feature>
<dbReference type="InterPro" id="IPR048380">
    <property type="entry name" value="Rad26-like_N"/>
</dbReference>
<dbReference type="Pfam" id="PF21048">
    <property type="entry name" value="Rad26-like_N"/>
    <property type="match status" value="1"/>
</dbReference>
<feature type="compositionally biased region" description="Pro residues" evidence="1">
    <location>
        <begin position="135"/>
        <end position="153"/>
    </location>
</feature>
<dbReference type="EMBL" id="MU858203">
    <property type="protein sequence ID" value="KAK4209492.1"/>
    <property type="molecule type" value="Genomic_DNA"/>
</dbReference>
<dbReference type="Pfam" id="PF21046">
    <property type="entry name" value="Rad26-like_C"/>
    <property type="match status" value="1"/>
</dbReference>
<dbReference type="InterPro" id="IPR048379">
    <property type="entry name" value="Rad26-like_C"/>
</dbReference>
<feature type="region of interest" description="Disordered" evidence="1">
    <location>
        <begin position="293"/>
        <end position="383"/>
    </location>
</feature>
<feature type="compositionally biased region" description="Pro residues" evidence="1">
    <location>
        <begin position="181"/>
        <end position="193"/>
    </location>
</feature>
<evidence type="ECO:0000313" key="6">
    <source>
        <dbReference type="Proteomes" id="UP001301769"/>
    </source>
</evidence>
<feature type="domain" description="Rad26-like helical repeats" evidence="2">
    <location>
        <begin position="503"/>
        <end position="813"/>
    </location>
</feature>
<evidence type="ECO:0000259" key="4">
    <source>
        <dbReference type="Pfam" id="PF21048"/>
    </source>
</evidence>
<evidence type="ECO:0000313" key="5">
    <source>
        <dbReference type="EMBL" id="KAK4209492.1"/>
    </source>
</evidence>
<feature type="compositionally biased region" description="Acidic residues" evidence="1">
    <location>
        <begin position="779"/>
        <end position="790"/>
    </location>
</feature>
<feature type="domain" description="Rad26-like C-terminal" evidence="3">
    <location>
        <begin position="822"/>
        <end position="886"/>
    </location>
</feature>
<evidence type="ECO:0000259" key="2">
    <source>
        <dbReference type="Pfam" id="PF12331"/>
    </source>
</evidence>
<reference evidence="5" key="1">
    <citation type="journal article" date="2023" name="Mol. Phylogenet. Evol.">
        <title>Genome-scale phylogeny and comparative genomics of the fungal order Sordariales.</title>
        <authorList>
            <person name="Hensen N."/>
            <person name="Bonometti L."/>
            <person name="Westerberg I."/>
            <person name="Brannstrom I.O."/>
            <person name="Guillou S."/>
            <person name="Cros-Aarteil S."/>
            <person name="Calhoun S."/>
            <person name="Haridas S."/>
            <person name="Kuo A."/>
            <person name="Mondo S."/>
            <person name="Pangilinan J."/>
            <person name="Riley R."/>
            <person name="LaButti K."/>
            <person name="Andreopoulos B."/>
            <person name="Lipzen A."/>
            <person name="Chen C."/>
            <person name="Yan M."/>
            <person name="Daum C."/>
            <person name="Ng V."/>
            <person name="Clum A."/>
            <person name="Steindorff A."/>
            <person name="Ohm R.A."/>
            <person name="Martin F."/>
            <person name="Silar P."/>
            <person name="Natvig D.O."/>
            <person name="Lalanne C."/>
            <person name="Gautier V."/>
            <person name="Ament-Velasquez S.L."/>
            <person name="Kruys A."/>
            <person name="Hutchinson M.I."/>
            <person name="Powell A.J."/>
            <person name="Barry K."/>
            <person name="Miller A.N."/>
            <person name="Grigoriev I.V."/>
            <person name="Debuchy R."/>
            <person name="Gladieux P."/>
            <person name="Hiltunen Thoren M."/>
            <person name="Johannesson H."/>
        </authorList>
    </citation>
    <scope>NUCLEOTIDE SEQUENCE</scope>
    <source>
        <strain evidence="5">PSN293</strain>
    </source>
</reference>
<feature type="region of interest" description="Disordered" evidence="1">
    <location>
        <begin position="725"/>
        <end position="790"/>
    </location>
</feature>
<dbReference type="Proteomes" id="UP001301769">
    <property type="component" value="Unassembled WGS sequence"/>
</dbReference>
<feature type="region of interest" description="Disordered" evidence="1">
    <location>
        <begin position="33"/>
        <end position="207"/>
    </location>
</feature>
<gene>
    <name evidence="5" type="ORF">QBC37DRAFT_51413</name>
</gene>
<protein>
    <recommendedName>
        <fullName evidence="7">DNA repair protein Rad26</fullName>
    </recommendedName>
</protein>
<name>A0AAN6Y3K4_9PEZI</name>
<dbReference type="InterPro" id="IPR022093">
    <property type="entry name" value="Rad26-like_helical"/>
</dbReference>
<dbReference type="Pfam" id="PF12331">
    <property type="entry name" value="Rad26-like_helical_rpts"/>
    <property type="match status" value="1"/>
</dbReference>
<feature type="compositionally biased region" description="Acidic residues" evidence="1">
    <location>
        <begin position="74"/>
        <end position="88"/>
    </location>
</feature>
<sequence>MDDYSDDGFDDLNDNVLQELENNAIQLTQAQKLAQSQAPLPPPFLPQKSHQLDSRAQHHAQYQQQQQQPQPEVYDLDFDDDDLDDTVVIDELAPQTGPAIHKTLPPQPSRITPSLAGQQQRWNQQGQNSRSAYTPRPPYPQQLPARPAPPPLPSQRYSRPPVPPPVIPYRPSQAQQQPEFVRPPPPHGRPYPAQPSQAPHFSGAAQQSDIAAALQARLSALQAELTAARGEASILRSKYEKANTTHDAEIARLKKQNAEQLAKQERIVESALAAERTATTELEFARQDLKAGLGRAKSRKKDGTTTPKKSKSWGQPDGFDGVEILSSPSKGPAQKRRESGAVQGDRTPSKGKRKRPAVDSPSFALETHSDDVSVQDAAEPKKATAPRIVSDTLPFDFLRLVLDHSPLHGQPLTFDLFSRFVFPSQPQQSFASTIFQKLPEMGSPQEPLRLLVDFAELMIDMWQQCLSERYYGPIYYLAALVSYTLQLNAAAVAPHIIPTLVPVCSTTCRLIALPRFNSVDGNISDHPDSVVRQLLFDIDVTQSLSILYIAALGCLCPPPSRDDSDPDPHIALPLQFSPQTEFWRTMELEFVMKMLHPNQAEEDWFGMLSLLWTSVLPTSVGPIPNPTTLTTYFANGRSEPETPELVAFGIIDRLSSFLVEPPRWAATGTVKDLMVRLSVLKTLILFATSDFGVVHLARSDFAIPRLVTVLCWGVDRLYDVEVSCLSPPPGPATGRKSDDGQEKNGGAAESMDVDADKMQLDPPVQPVGENACGVANNSNEDDDEDEDENEETEFLKLLLRLISQAILLLHTLVTGPRTVDLANIAAKLAAFQGASQRYLITLARLNFAEEELVLERGIDAETVELAHELLELAMTPDEGEAVGELFGE</sequence>
<feature type="domain" description="Rad26-like N-terminal" evidence="4">
    <location>
        <begin position="397"/>
        <end position="445"/>
    </location>
</feature>
<feature type="compositionally biased region" description="Polar residues" evidence="1">
    <location>
        <begin position="196"/>
        <end position="207"/>
    </location>
</feature>
<feature type="compositionally biased region" description="Low complexity" evidence="1">
    <location>
        <begin position="59"/>
        <end position="71"/>
    </location>
</feature>
<evidence type="ECO:0000259" key="3">
    <source>
        <dbReference type="Pfam" id="PF21046"/>
    </source>
</evidence>
<proteinExistence type="predicted"/>